<accession>A0A2Z6E6M4</accession>
<evidence type="ECO:0000256" key="4">
    <source>
        <dbReference type="ARBA" id="ARBA00023004"/>
    </source>
</evidence>
<dbReference type="RefSeq" id="WP_126538975.1">
    <property type="nucleotide sequence ID" value="NZ_AP018560.1"/>
</dbReference>
<dbReference type="GO" id="GO:0019825">
    <property type="term" value="F:oxygen binding"/>
    <property type="evidence" value="ECO:0007669"/>
    <property type="project" value="InterPro"/>
</dbReference>
<dbReference type="InterPro" id="IPR012292">
    <property type="entry name" value="Globin/Proto"/>
</dbReference>
<dbReference type="Proteomes" id="UP000270530">
    <property type="component" value="Chromosome"/>
</dbReference>
<name>A0A2Z6E6M4_9GAMM</name>
<keyword evidence="1" id="KW-0813">Transport</keyword>
<dbReference type="CDD" id="cd08916">
    <property type="entry name" value="TrHb3_P"/>
    <property type="match status" value="1"/>
</dbReference>
<keyword evidence="6" id="KW-1185">Reference proteome</keyword>
<keyword evidence="2" id="KW-0349">Heme</keyword>
<reference evidence="6" key="1">
    <citation type="submission" date="2018-04" db="EMBL/GenBank/DDBJ databases">
        <authorList>
            <person name="Watanabe M."/>
            <person name="Kojima H."/>
        </authorList>
    </citation>
    <scope>NUCLEOTIDE SEQUENCE [LARGE SCALE GENOMIC DNA]</scope>
    <source>
        <strain evidence="6">Dysh456</strain>
    </source>
</reference>
<protein>
    <submittedName>
        <fullName evidence="5">Truncated hemoglobins</fullName>
    </submittedName>
</protein>
<dbReference type="InterPro" id="IPR009050">
    <property type="entry name" value="Globin-like_sf"/>
</dbReference>
<dbReference type="Gene3D" id="1.10.490.10">
    <property type="entry name" value="Globins"/>
    <property type="match status" value="1"/>
</dbReference>
<dbReference type="GO" id="GO:0046872">
    <property type="term" value="F:metal ion binding"/>
    <property type="evidence" value="ECO:0007669"/>
    <property type="project" value="UniProtKB-KW"/>
</dbReference>
<dbReference type="OrthoDB" id="25954at2"/>
<reference evidence="6" key="2">
    <citation type="submission" date="2018-06" db="EMBL/GenBank/DDBJ databases">
        <title>Genome sequence of Rhodanobacteraceae bacterium strain Dysh456.</title>
        <authorList>
            <person name="Fukui M."/>
        </authorList>
    </citation>
    <scope>NUCLEOTIDE SEQUENCE [LARGE SCALE GENOMIC DNA]</scope>
    <source>
        <strain evidence="6">Dysh456</strain>
    </source>
</reference>
<keyword evidence="4" id="KW-0408">Iron</keyword>
<evidence type="ECO:0000256" key="1">
    <source>
        <dbReference type="ARBA" id="ARBA00022448"/>
    </source>
</evidence>
<dbReference type="GO" id="GO:0020037">
    <property type="term" value="F:heme binding"/>
    <property type="evidence" value="ECO:0007669"/>
    <property type="project" value="InterPro"/>
</dbReference>
<dbReference type="KEGG" id="rbd:ALSL_2127"/>
<dbReference type="EMBL" id="AP018560">
    <property type="protein sequence ID" value="BBD80753.1"/>
    <property type="molecule type" value="Genomic_DNA"/>
</dbReference>
<dbReference type="AlphaFoldDB" id="A0A2Z6E6M4"/>
<keyword evidence="3" id="KW-0479">Metal-binding</keyword>
<sequence length="132" mass="14868">MLDQAAIARLVARFYGIVRADALLGPIFAATVKDWPEHERRLTAFWCTVALRGADDRPTYHGSPMAAHRPLPIDDAHFEHWLTLWRETCRAQLDAEDAAKLIGYAEGIARGLRYGLGLRGRRLVPRIDRPPA</sequence>
<evidence type="ECO:0000256" key="3">
    <source>
        <dbReference type="ARBA" id="ARBA00022723"/>
    </source>
</evidence>
<dbReference type="InterPro" id="IPR001486">
    <property type="entry name" value="Hemoglobin_trunc"/>
</dbReference>
<dbReference type="SUPFAM" id="SSF46458">
    <property type="entry name" value="Globin-like"/>
    <property type="match status" value="1"/>
</dbReference>
<evidence type="ECO:0000313" key="6">
    <source>
        <dbReference type="Proteomes" id="UP000270530"/>
    </source>
</evidence>
<evidence type="ECO:0000256" key="2">
    <source>
        <dbReference type="ARBA" id="ARBA00022617"/>
    </source>
</evidence>
<dbReference type="Pfam" id="PF01152">
    <property type="entry name" value="Bac_globin"/>
    <property type="match status" value="1"/>
</dbReference>
<gene>
    <name evidence="5" type="ORF">ALSL_2127</name>
</gene>
<organism evidence="5 6">
    <name type="scientific">Aerosticca soli</name>
    <dbReference type="NCBI Taxonomy" id="2010829"/>
    <lineage>
        <taxon>Bacteria</taxon>
        <taxon>Pseudomonadati</taxon>
        <taxon>Pseudomonadota</taxon>
        <taxon>Gammaproteobacteria</taxon>
        <taxon>Lysobacterales</taxon>
        <taxon>Rhodanobacteraceae</taxon>
        <taxon>Aerosticca</taxon>
    </lineage>
</organism>
<proteinExistence type="predicted"/>
<evidence type="ECO:0000313" key="5">
    <source>
        <dbReference type="EMBL" id="BBD80753.1"/>
    </source>
</evidence>